<organism evidence="2 3">
    <name type="scientific">Paracoccidioides lutzii (strain ATCC MYA-826 / Pb01)</name>
    <name type="common">Paracoccidioides brasiliensis</name>
    <dbReference type="NCBI Taxonomy" id="502779"/>
    <lineage>
        <taxon>Eukaryota</taxon>
        <taxon>Fungi</taxon>
        <taxon>Dikarya</taxon>
        <taxon>Ascomycota</taxon>
        <taxon>Pezizomycotina</taxon>
        <taxon>Eurotiomycetes</taxon>
        <taxon>Eurotiomycetidae</taxon>
        <taxon>Onygenales</taxon>
        <taxon>Ajellomycetaceae</taxon>
        <taxon>Paracoccidioides</taxon>
    </lineage>
</organism>
<dbReference type="KEGG" id="pbl:PAAG_12454"/>
<proteinExistence type="predicted"/>
<protein>
    <submittedName>
        <fullName evidence="2">Uncharacterized protein</fullName>
    </submittedName>
</protein>
<dbReference type="HOGENOM" id="CLU_2469699_0_0_1"/>
<sequence length="88" mass="9517">MTEAQVRSQRAIVHQQHPHPVPRNGGEASGLCRLVDASLMVLAPFLSAFGYQGTLGVHVGIASGAITELDAPYEMAMMLRRMTPAWTN</sequence>
<gene>
    <name evidence="2" type="ORF">PAAG_12454</name>
</gene>
<dbReference type="VEuPathDB" id="FungiDB:PAAG_12454"/>
<evidence type="ECO:0000256" key="1">
    <source>
        <dbReference type="SAM" id="MobiDB-lite"/>
    </source>
</evidence>
<dbReference type="Proteomes" id="UP000002059">
    <property type="component" value="Partially assembled WGS sequence"/>
</dbReference>
<feature type="region of interest" description="Disordered" evidence="1">
    <location>
        <begin position="1"/>
        <end position="25"/>
    </location>
</feature>
<evidence type="ECO:0000313" key="2">
    <source>
        <dbReference type="EMBL" id="KGQ00866.1"/>
    </source>
</evidence>
<reference evidence="2 3" key="1">
    <citation type="journal article" date="2011" name="PLoS Genet.">
        <title>Comparative genomic analysis of human fungal pathogens causing paracoccidioidomycosis.</title>
        <authorList>
            <person name="Desjardins C.A."/>
            <person name="Champion M.D."/>
            <person name="Holder J.W."/>
            <person name="Muszewska A."/>
            <person name="Goldberg J."/>
            <person name="Bailao A.M."/>
            <person name="Brigido M.M."/>
            <person name="Ferreira M.E."/>
            <person name="Garcia A.M."/>
            <person name="Grynberg M."/>
            <person name="Gujja S."/>
            <person name="Heiman D.I."/>
            <person name="Henn M.R."/>
            <person name="Kodira C.D."/>
            <person name="Leon-Narvaez H."/>
            <person name="Longo L.V."/>
            <person name="Ma L.J."/>
            <person name="Malavazi I."/>
            <person name="Matsuo A.L."/>
            <person name="Morais F.V."/>
            <person name="Pereira M."/>
            <person name="Rodriguez-Brito S."/>
            <person name="Sakthikumar S."/>
            <person name="Salem-Izacc S.M."/>
            <person name="Sykes S.M."/>
            <person name="Teixeira M.M."/>
            <person name="Vallejo M.C."/>
            <person name="Walter M.E."/>
            <person name="Yandava C."/>
            <person name="Young S."/>
            <person name="Zeng Q."/>
            <person name="Zucker J."/>
            <person name="Felipe M.S."/>
            <person name="Goldman G.H."/>
            <person name="Haas B.J."/>
            <person name="McEwen J.G."/>
            <person name="Nino-Vega G."/>
            <person name="Puccia R."/>
            <person name="San-Blas G."/>
            <person name="Soares C.M."/>
            <person name="Birren B.W."/>
            <person name="Cuomo C.A."/>
        </authorList>
    </citation>
    <scope>NUCLEOTIDE SEQUENCE [LARGE SCALE GENOMIC DNA]</scope>
    <source>
        <strain evidence="3">ATCC MYA-826 / Pb01</strain>
    </source>
</reference>
<dbReference type="RefSeq" id="XP_015702439.1">
    <property type="nucleotide sequence ID" value="XM_015847937.1"/>
</dbReference>
<evidence type="ECO:0000313" key="3">
    <source>
        <dbReference type="Proteomes" id="UP000002059"/>
    </source>
</evidence>
<dbReference type="GeneID" id="26971096"/>
<dbReference type="AlphaFoldDB" id="A0A0A2UZ62"/>
<accession>A0A0A2UZ62</accession>
<dbReference type="eggNOG" id="ENOG502SII6">
    <property type="taxonomic scope" value="Eukaryota"/>
</dbReference>
<keyword evidence="3" id="KW-1185">Reference proteome</keyword>
<name>A0A0A2UZ62_PARBA</name>
<dbReference type="OrthoDB" id="10464966at2759"/>
<dbReference type="EMBL" id="KN294018">
    <property type="protein sequence ID" value="KGQ00866.1"/>
    <property type="molecule type" value="Genomic_DNA"/>
</dbReference>